<keyword evidence="5 6" id="KW-0472">Membrane</keyword>
<reference evidence="7 8" key="1">
    <citation type="submission" date="2022-03" db="EMBL/GenBank/DDBJ databases">
        <title>Complete genome analysis of Roseomonas KG 17.1 : a prolific producer of plant growth promoters.</title>
        <authorList>
            <person name="Saadouli I."/>
            <person name="Najjari A."/>
            <person name="Mosbah A."/>
            <person name="Ouzari H.I."/>
        </authorList>
    </citation>
    <scope>NUCLEOTIDE SEQUENCE [LARGE SCALE GENOMIC DNA]</scope>
    <source>
        <strain evidence="7 8">KG17-1</strain>
    </source>
</reference>
<evidence type="ECO:0000256" key="4">
    <source>
        <dbReference type="ARBA" id="ARBA00022989"/>
    </source>
</evidence>
<dbReference type="RefSeq" id="WP_202910774.1">
    <property type="nucleotide sequence ID" value="NZ_JALBUU010000019.1"/>
</dbReference>
<sequence>MTPPPATDATGCPARRREFITTPELSQFALSCAAALLLAITSGPALFYVAARTFAAGRTEGVASSFGNGLGALVHVARDRFGVSAVVSSNTKPFTVLELMGSAYLNWIGVRTFQAAWREDVGVSSRGSMASWPRR</sequence>
<gene>
    <name evidence="7" type="ORF">MON41_14335</name>
</gene>
<dbReference type="Pfam" id="PF01810">
    <property type="entry name" value="LysE"/>
    <property type="match status" value="1"/>
</dbReference>
<evidence type="ECO:0000256" key="1">
    <source>
        <dbReference type="ARBA" id="ARBA00004651"/>
    </source>
</evidence>
<dbReference type="Proteomes" id="UP001201985">
    <property type="component" value="Unassembled WGS sequence"/>
</dbReference>
<feature type="transmembrane region" description="Helical" evidence="6">
    <location>
        <begin position="28"/>
        <end position="50"/>
    </location>
</feature>
<evidence type="ECO:0000313" key="7">
    <source>
        <dbReference type="EMBL" id="MCI0754907.1"/>
    </source>
</evidence>
<evidence type="ECO:0000313" key="8">
    <source>
        <dbReference type="Proteomes" id="UP001201985"/>
    </source>
</evidence>
<comment type="subcellular location">
    <subcellularLocation>
        <location evidence="1">Cell membrane</location>
        <topology evidence="1">Multi-pass membrane protein</topology>
    </subcellularLocation>
</comment>
<dbReference type="EMBL" id="JALBUU010000019">
    <property type="protein sequence ID" value="MCI0754907.1"/>
    <property type="molecule type" value="Genomic_DNA"/>
</dbReference>
<evidence type="ECO:0000256" key="2">
    <source>
        <dbReference type="ARBA" id="ARBA00022475"/>
    </source>
</evidence>
<keyword evidence="2" id="KW-1003">Cell membrane</keyword>
<keyword evidence="4 6" id="KW-1133">Transmembrane helix</keyword>
<keyword evidence="8" id="KW-1185">Reference proteome</keyword>
<comment type="caution">
    <text evidence="7">The sequence shown here is derived from an EMBL/GenBank/DDBJ whole genome shotgun (WGS) entry which is preliminary data.</text>
</comment>
<dbReference type="PANTHER" id="PTHR30086">
    <property type="entry name" value="ARGININE EXPORTER PROTEIN ARGO"/>
    <property type="match status" value="1"/>
</dbReference>
<protein>
    <submittedName>
        <fullName evidence="7">LysE family transporter</fullName>
    </submittedName>
</protein>
<dbReference type="InterPro" id="IPR001123">
    <property type="entry name" value="LeuE-type"/>
</dbReference>
<accession>A0ABS9W6P7</accession>
<evidence type="ECO:0000256" key="3">
    <source>
        <dbReference type="ARBA" id="ARBA00022692"/>
    </source>
</evidence>
<evidence type="ECO:0000256" key="6">
    <source>
        <dbReference type="SAM" id="Phobius"/>
    </source>
</evidence>
<keyword evidence="3 6" id="KW-0812">Transmembrane</keyword>
<evidence type="ECO:0000256" key="5">
    <source>
        <dbReference type="ARBA" id="ARBA00023136"/>
    </source>
</evidence>
<name>A0ABS9W6P7_9PROT</name>
<dbReference type="PANTHER" id="PTHR30086:SF20">
    <property type="entry name" value="ARGININE EXPORTER PROTEIN ARGO-RELATED"/>
    <property type="match status" value="1"/>
</dbReference>
<proteinExistence type="predicted"/>
<organism evidence="7 8">
    <name type="scientific">Teichococcus vastitatis</name>
    <dbReference type="NCBI Taxonomy" id="2307076"/>
    <lineage>
        <taxon>Bacteria</taxon>
        <taxon>Pseudomonadati</taxon>
        <taxon>Pseudomonadota</taxon>
        <taxon>Alphaproteobacteria</taxon>
        <taxon>Acetobacterales</taxon>
        <taxon>Roseomonadaceae</taxon>
        <taxon>Roseomonas</taxon>
    </lineage>
</organism>